<dbReference type="Gene3D" id="2.40.50.140">
    <property type="entry name" value="Nucleic acid-binding proteins"/>
    <property type="match status" value="1"/>
</dbReference>
<dbReference type="RefSeq" id="WP_101330859.1">
    <property type="nucleotide sequence ID" value="NZ_PJNH01000001.1"/>
</dbReference>
<organism evidence="7 8">
    <name type="scientific">Halalkalibacillus sediminis</name>
    <dbReference type="NCBI Taxonomy" id="2018042"/>
    <lineage>
        <taxon>Bacteria</taxon>
        <taxon>Bacillati</taxon>
        <taxon>Bacillota</taxon>
        <taxon>Bacilli</taxon>
        <taxon>Bacillales</taxon>
        <taxon>Bacillaceae</taxon>
        <taxon>Halalkalibacillus</taxon>
    </lineage>
</organism>
<evidence type="ECO:0000259" key="6">
    <source>
        <dbReference type="PROSITE" id="PS50126"/>
    </source>
</evidence>
<comment type="cofactor">
    <cofactor evidence="1">
        <name>Mg(2+)</name>
        <dbReference type="ChEBI" id="CHEBI:18420"/>
    </cofactor>
</comment>
<keyword evidence="2" id="KW-0479">Metal-binding</keyword>
<dbReference type="GO" id="GO:0006364">
    <property type="term" value="P:rRNA processing"/>
    <property type="evidence" value="ECO:0007669"/>
    <property type="project" value="TreeGrafter"/>
</dbReference>
<keyword evidence="3" id="KW-0378">Hydrolase</keyword>
<dbReference type="OrthoDB" id="9804278at2"/>
<keyword evidence="5" id="KW-0694">RNA-binding</keyword>
<dbReference type="GO" id="GO:0003723">
    <property type="term" value="F:RNA binding"/>
    <property type="evidence" value="ECO:0007669"/>
    <property type="project" value="UniProtKB-KW"/>
</dbReference>
<protein>
    <recommendedName>
        <fullName evidence="6">S1 motif domain-containing protein</fullName>
    </recommendedName>
</protein>
<feature type="domain" description="S1 motif" evidence="6">
    <location>
        <begin position="37"/>
        <end position="102"/>
    </location>
</feature>
<dbReference type="PROSITE" id="PS50126">
    <property type="entry name" value="S1"/>
    <property type="match status" value="1"/>
</dbReference>
<dbReference type="InterPro" id="IPR004659">
    <property type="entry name" value="RNase_E/G"/>
</dbReference>
<proteinExistence type="predicted"/>
<evidence type="ECO:0000256" key="4">
    <source>
        <dbReference type="ARBA" id="ARBA00022842"/>
    </source>
</evidence>
<dbReference type="PANTHER" id="PTHR30001">
    <property type="entry name" value="RIBONUCLEASE"/>
    <property type="match status" value="1"/>
</dbReference>
<dbReference type="AlphaFoldDB" id="A0A2I0QXR9"/>
<comment type="caution">
    <text evidence="7">The sequence shown here is derived from an EMBL/GenBank/DDBJ whole genome shotgun (WGS) entry which is preliminary data.</text>
</comment>
<dbReference type="GO" id="GO:0004540">
    <property type="term" value="F:RNA nuclease activity"/>
    <property type="evidence" value="ECO:0007669"/>
    <property type="project" value="InterPro"/>
</dbReference>
<dbReference type="EMBL" id="PJNH01000001">
    <property type="protein sequence ID" value="PKR79115.1"/>
    <property type="molecule type" value="Genomic_DNA"/>
</dbReference>
<dbReference type="SUPFAM" id="SSF50249">
    <property type="entry name" value="Nucleic acid-binding proteins"/>
    <property type="match status" value="1"/>
</dbReference>
<evidence type="ECO:0000256" key="3">
    <source>
        <dbReference type="ARBA" id="ARBA00022801"/>
    </source>
</evidence>
<gene>
    <name evidence="7" type="ORF">CEY16_05020</name>
</gene>
<dbReference type="InterPro" id="IPR003029">
    <property type="entry name" value="S1_domain"/>
</dbReference>
<dbReference type="InterPro" id="IPR019307">
    <property type="entry name" value="RNA-bd_AU-1/RNase_E/G"/>
</dbReference>
<evidence type="ECO:0000256" key="2">
    <source>
        <dbReference type="ARBA" id="ARBA00022723"/>
    </source>
</evidence>
<dbReference type="GO" id="GO:0046872">
    <property type="term" value="F:metal ion binding"/>
    <property type="evidence" value="ECO:0007669"/>
    <property type="project" value="UniProtKB-KW"/>
</dbReference>
<dbReference type="GO" id="GO:0005737">
    <property type="term" value="C:cytoplasm"/>
    <property type="evidence" value="ECO:0007669"/>
    <property type="project" value="TreeGrafter"/>
</dbReference>
<evidence type="ECO:0000313" key="7">
    <source>
        <dbReference type="EMBL" id="PKR79115.1"/>
    </source>
</evidence>
<evidence type="ECO:0000256" key="5">
    <source>
        <dbReference type="ARBA" id="ARBA00022884"/>
    </source>
</evidence>
<dbReference type="SMART" id="SM00316">
    <property type="entry name" value="S1"/>
    <property type="match status" value="1"/>
</dbReference>
<name>A0A2I0QXR9_9BACI</name>
<dbReference type="Proteomes" id="UP000243524">
    <property type="component" value="Unassembled WGS sequence"/>
</dbReference>
<sequence length="476" mass="55247">MRKLLIQSTTQLQMLMDITDGELNNVLFQNRDDYHVGDIFLGTVKNVDQRIGAAFVNLPEGDVAYLALGKNSADQKVHNGQKIIVQVIQTPRQSKTVTVTKHIEWKNEWFVYSPFGNGCKVSSKLNEEEKDRLQQYWKSLKMDGGVTIRTAAQGIDFDEFSKVLQNLNSKWRELEQVASDEKKPKLIVRGPNVWDDFLSRLSLEEIDEIVVDSTELKQHAKQRHYRLAEKIKFDRLFFNHKPFDMATLIERLTTRHVPLKNGANLTVDRTEAFTVIDVDTGSFRHQGSPQTMVRQVNSEAARESLRQLRLRQSSGAIIIDFINMASKKDQQEILSIMKEEIRKDSIPIHIVGFTKLGFLELTRKRVYPDVYTQFGVTLNHQLNSDEYFRYKIEEDLLMHKTNTADVVHLDVGTVAERGIFSKDYLKNLNEKHNFHFELYLTENLSLQKPYQLYKIGEAEWLLNRLQKQGKKVDKLF</sequence>
<dbReference type="PANTHER" id="PTHR30001:SF0">
    <property type="entry name" value="RIBONUCLEASE G"/>
    <property type="match status" value="1"/>
</dbReference>
<accession>A0A2I0QXR9</accession>
<evidence type="ECO:0000313" key="8">
    <source>
        <dbReference type="Proteomes" id="UP000243524"/>
    </source>
</evidence>
<keyword evidence="4" id="KW-0460">Magnesium</keyword>
<keyword evidence="8" id="KW-1185">Reference proteome</keyword>
<dbReference type="GO" id="GO:0016787">
    <property type="term" value="F:hydrolase activity"/>
    <property type="evidence" value="ECO:0007669"/>
    <property type="project" value="UniProtKB-KW"/>
</dbReference>
<dbReference type="Pfam" id="PF10150">
    <property type="entry name" value="RNase_E_G"/>
    <property type="match status" value="1"/>
</dbReference>
<reference evidence="7 8" key="1">
    <citation type="submission" date="2017-06" db="EMBL/GenBank/DDBJ databases">
        <title>the draft geome sequence of Illustriluteabacillus marina B3227.</title>
        <authorList>
            <person name="He R.-H."/>
            <person name="Du Z.-J."/>
        </authorList>
    </citation>
    <scope>NUCLEOTIDE SEQUENCE [LARGE SCALE GENOMIC DNA]</scope>
    <source>
        <strain evidence="7 8">B3227</strain>
    </source>
</reference>
<evidence type="ECO:0000256" key="1">
    <source>
        <dbReference type="ARBA" id="ARBA00001946"/>
    </source>
</evidence>
<dbReference type="InterPro" id="IPR012340">
    <property type="entry name" value="NA-bd_OB-fold"/>
</dbReference>